<dbReference type="eggNOG" id="KOG1110">
    <property type="taxonomic scope" value="Eukaryota"/>
</dbReference>
<dbReference type="GO" id="GO:0012505">
    <property type="term" value="C:endomembrane system"/>
    <property type="evidence" value="ECO:0007669"/>
    <property type="project" value="TreeGrafter"/>
</dbReference>
<keyword evidence="4" id="KW-1185">Reference proteome</keyword>
<dbReference type="OMA" id="RYKIVGL"/>
<evidence type="ECO:0000256" key="1">
    <source>
        <dbReference type="ARBA" id="ARBA00038357"/>
    </source>
</evidence>
<dbReference type="GO" id="GO:0016020">
    <property type="term" value="C:membrane"/>
    <property type="evidence" value="ECO:0007669"/>
    <property type="project" value="TreeGrafter"/>
</dbReference>
<dbReference type="OrthoDB" id="899at2759"/>
<dbReference type="SMART" id="SM01117">
    <property type="entry name" value="Cyt-b5"/>
    <property type="match status" value="1"/>
</dbReference>
<feature type="domain" description="Cytochrome b5 heme-binding" evidence="2">
    <location>
        <begin position="29"/>
        <end position="137"/>
    </location>
</feature>
<reference evidence="3 4" key="1">
    <citation type="journal article" date="2011" name="Proc. Natl. Acad. Sci. U.S.A.">
        <title>Comparative genomics of xylose-fermenting fungi for enhanced biofuel production.</title>
        <authorList>
            <person name="Wohlbach D.J."/>
            <person name="Kuo A."/>
            <person name="Sato T.K."/>
            <person name="Potts K.M."/>
            <person name="Salamov A.A."/>
            <person name="LaButti K.M."/>
            <person name="Sun H."/>
            <person name="Clum A."/>
            <person name="Pangilinan J.L."/>
            <person name="Lindquist E.A."/>
            <person name="Lucas S."/>
            <person name="Lapidus A."/>
            <person name="Jin M."/>
            <person name="Gunawan C."/>
            <person name="Balan V."/>
            <person name="Dale B.E."/>
            <person name="Jeffries T.W."/>
            <person name="Zinkel R."/>
            <person name="Barry K.W."/>
            <person name="Grigoriev I.V."/>
            <person name="Gasch A.P."/>
        </authorList>
    </citation>
    <scope>NUCLEOTIDE SEQUENCE [LARGE SCALE GENOMIC DNA]</scope>
    <source>
        <strain evidence="4">NRRL Y-27907 / 11-Y1</strain>
    </source>
</reference>
<dbReference type="HOGENOM" id="CLU_042860_3_0_1"/>
<evidence type="ECO:0000313" key="3">
    <source>
        <dbReference type="EMBL" id="EGW33057.1"/>
    </source>
</evidence>
<evidence type="ECO:0000259" key="2">
    <source>
        <dbReference type="SMART" id="SM01117"/>
    </source>
</evidence>
<dbReference type="KEGG" id="spaa:SPAPADRAFT_60374"/>
<name>G3AL14_SPAPN</name>
<proteinExistence type="inferred from homology"/>
<dbReference type="RefSeq" id="XP_007374572.1">
    <property type="nucleotide sequence ID" value="XM_007374510.1"/>
</dbReference>
<organism evidence="4">
    <name type="scientific">Spathaspora passalidarum (strain NRRL Y-27907 / 11-Y1)</name>
    <dbReference type="NCBI Taxonomy" id="619300"/>
    <lineage>
        <taxon>Eukaryota</taxon>
        <taxon>Fungi</taxon>
        <taxon>Dikarya</taxon>
        <taxon>Ascomycota</taxon>
        <taxon>Saccharomycotina</taxon>
        <taxon>Pichiomycetes</taxon>
        <taxon>Debaryomycetaceae</taxon>
        <taxon>Spathaspora</taxon>
    </lineage>
</organism>
<dbReference type="InterPro" id="IPR001199">
    <property type="entry name" value="Cyt_B5-like_heme/steroid-bd"/>
</dbReference>
<protein>
    <recommendedName>
        <fullName evidence="2">Cytochrome b5 heme-binding domain-containing protein</fullName>
    </recommendedName>
</protein>
<dbReference type="AlphaFoldDB" id="G3AL14"/>
<evidence type="ECO:0000313" key="4">
    <source>
        <dbReference type="Proteomes" id="UP000000709"/>
    </source>
</evidence>
<dbReference type="PANTHER" id="PTHR10281">
    <property type="entry name" value="MEMBRANE-ASSOCIATED PROGESTERONE RECEPTOR COMPONENT-RELATED"/>
    <property type="match status" value="1"/>
</dbReference>
<dbReference type="InterPro" id="IPR050577">
    <property type="entry name" value="MAPR/NEUFC/NENF-like"/>
</dbReference>
<dbReference type="InterPro" id="IPR036400">
    <property type="entry name" value="Cyt_B5-like_heme/steroid_sf"/>
</dbReference>
<dbReference type="Gene3D" id="3.10.120.10">
    <property type="entry name" value="Cytochrome b5-like heme/steroid binding domain"/>
    <property type="match status" value="1"/>
</dbReference>
<dbReference type="PANTHER" id="PTHR10281:SF76">
    <property type="entry name" value="CALCUTTA CUP-RELATED"/>
    <property type="match status" value="1"/>
</dbReference>
<accession>G3AL14</accession>
<dbReference type="GeneID" id="18873373"/>
<gene>
    <name evidence="3" type="ORF">SPAPADRAFT_60374</name>
</gene>
<dbReference type="SUPFAM" id="SSF55856">
    <property type="entry name" value="Cytochrome b5-like heme/steroid binding domain"/>
    <property type="match status" value="1"/>
</dbReference>
<comment type="similarity">
    <text evidence="1">Belongs to the cytochrome b5 family. MAPR subfamily.</text>
</comment>
<dbReference type="EMBL" id="GL996501">
    <property type="protein sequence ID" value="EGW33057.1"/>
    <property type="molecule type" value="Genomic_DNA"/>
</dbReference>
<sequence length="139" mass="15451">MFGSTANGTGPSEAQIYNNNIDRSTLPKYTRAELSKYNGSDDPKLYVAIRGTIYDVTANEANYGQGKAYHKLVAKDVSRLLGLNRLVLPAGQEPTSGEEDLTLTTWYTGDLDDKQNGIIDNWIQFFEKRYHIVGVVSDV</sequence>
<dbReference type="InParanoid" id="G3AL14"/>
<dbReference type="Pfam" id="PF00173">
    <property type="entry name" value="Cyt-b5"/>
    <property type="match status" value="1"/>
</dbReference>
<dbReference type="Proteomes" id="UP000000709">
    <property type="component" value="Unassembled WGS sequence"/>
</dbReference>